<accession>A0A5K7X144</accession>
<sequence length="71" mass="7605">MIQILLLTGYNRNGANKAKSGLLCRSPKEGGQINMTVYEALTLAIAFSSLLITLIGVVVSIIVVLSNKDKK</sequence>
<feature type="transmembrane region" description="Helical" evidence="1">
    <location>
        <begin position="40"/>
        <end position="65"/>
    </location>
</feature>
<organism evidence="2 3">
    <name type="scientific">Sporolactobacillus terrae</name>
    <dbReference type="NCBI Taxonomy" id="269673"/>
    <lineage>
        <taxon>Bacteria</taxon>
        <taxon>Bacillati</taxon>
        <taxon>Bacillota</taxon>
        <taxon>Bacilli</taxon>
        <taxon>Bacillales</taxon>
        <taxon>Sporolactobacillaceae</taxon>
        <taxon>Sporolactobacillus</taxon>
    </lineage>
</organism>
<evidence type="ECO:0000256" key="1">
    <source>
        <dbReference type="SAM" id="Phobius"/>
    </source>
</evidence>
<dbReference type="Proteomes" id="UP000326951">
    <property type="component" value="Chromosome"/>
</dbReference>
<dbReference type="InterPro" id="IPR031616">
    <property type="entry name" value="BsrE-like"/>
</dbReference>
<gene>
    <name evidence="2" type="ORF">St703_24240</name>
</gene>
<keyword evidence="1" id="KW-1133">Transmembrane helix</keyword>
<dbReference type="Pfam" id="PF16935">
    <property type="entry name" value="Hol_Tox"/>
    <property type="match status" value="1"/>
</dbReference>
<keyword evidence="1" id="KW-0812">Transmembrane</keyword>
<reference evidence="2 3" key="1">
    <citation type="submission" date="2019-09" db="EMBL/GenBank/DDBJ databases">
        <title>Complete genome sequence of Sporolactobacillus terrae 70-3.</title>
        <authorList>
            <person name="Tanaka N."/>
            <person name="Shiwa Y."/>
            <person name="Fujita N."/>
            <person name="Tanasupawat S."/>
        </authorList>
    </citation>
    <scope>NUCLEOTIDE SEQUENCE [LARGE SCALE GENOMIC DNA]</scope>
    <source>
        <strain evidence="2 3">70-3</strain>
    </source>
</reference>
<keyword evidence="1" id="KW-0472">Membrane</keyword>
<evidence type="ECO:0000313" key="2">
    <source>
        <dbReference type="EMBL" id="BBN99719.1"/>
    </source>
</evidence>
<evidence type="ECO:0008006" key="4">
    <source>
        <dbReference type="Google" id="ProtNLM"/>
    </source>
</evidence>
<dbReference type="EMBL" id="AP021853">
    <property type="protein sequence ID" value="BBN99719.1"/>
    <property type="molecule type" value="Genomic_DNA"/>
</dbReference>
<name>A0A5K7X144_9BACL</name>
<evidence type="ECO:0000313" key="3">
    <source>
        <dbReference type="Proteomes" id="UP000326951"/>
    </source>
</evidence>
<dbReference type="AlphaFoldDB" id="A0A5K7X144"/>
<protein>
    <recommendedName>
        <fullName evidence="4">Holin-like toxin</fullName>
    </recommendedName>
</protein>
<proteinExistence type="predicted"/>